<dbReference type="Proteomes" id="UP000245207">
    <property type="component" value="Unassembled WGS sequence"/>
</dbReference>
<reference evidence="1 2" key="1">
    <citation type="journal article" date="2018" name="Mol. Plant">
        <title>The genome of Artemisia annua provides insight into the evolution of Asteraceae family and artemisinin biosynthesis.</title>
        <authorList>
            <person name="Shen Q."/>
            <person name="Zhang L."/>
            <person name="Liao Z."/>
            <person name="Wang S."/>
            <person name="Yan T."/>
            <person name="Shi P."/>
            <person name="Liu M."/>
            <person name="Fu X."/>
            <person name="Pan Q."/>
            <person name="Wang Y."/>
            <person name="Lv Z."/>
            <person name="Lu X."/>
            <person name="Zhang F."/>
            <person name="Jiang W."/>
            <person name="Ma Y."/>
            <person name="Chen M."/>
            <person name="Hao X."/>
            <person name="Li L."/>
            <person name="Tang Y."/>
            <person name="Lv G."/>
            <person name="Zhou Y."/>
            <person name="Sun X."/>
            <person name="Brodelius P.E."/>
            <person name="Rose J.K.C."/>
            <person name="Tang K."/>
        </authorList>
    </citation>
    <scope>NUCLEOTIDE SEQUENCE [LARGE SCALE GENOMIC DNA]</scope>
    <source>
        <strain evidence="2">cv. Huhao1</strain>
        <tissue evidence="1">Leaf</tissue>
    </source>
</reference>
<proteinExistence type="predicted"/>
<evidence type="ECO:0000313" key="2">
    <source>
        <dbReference type="Proteomes" id="UP000245207"/>
    </source>
</evidence>
<protein>
    <recommendedName>
        <fullName evidence="3">Remorin C-terminal domain-containing protein</fullName>
    </recommendedName>
</protein>
<comment type="caution">
    <text evidence="1">The sequence shown here is derived from an EMBL/GenBank/DDBJ whole genome shotgun (WGS) entry which is preliminary data.</text>
</comment>
<name>A0A2U1MEB4_ARTAN</name>
<sequence>MSGRSWLSEKSTRFPSLHASRGLQMTHRFKQQEMKIQAWENHEKRRSGLDMKIGNLRQLMLFNLEMLDISNV</sequence>
<dbReference type="AlphaFoldDB" id="A0A2U1MEB4"/>
<dbReference type="EMBL" id="PKPP01005585">
    <property type="protein sequence ID" value="PWA59588.1"/>
    <property type="molecule type" value="Genomic_DNA"/>
</dbReference>
<keyword evidence="2" id="KW-1185">Reference proteome</keyword>
<gene>
    <name evidence="1" type="ORF">CTI12_AA369800</name>
</gene>
<evidence type="ECO:0000313" key="1">
    <source>
        <dbReference type="EMBL" id="PWA59588.1"/>
    </source>
</evidence>
<accession>A0A2U1MEB4</accession>
<organism evidence="1 2">
    <name type="scientific">Artemisia annua</name>
    <name type="common">Sweet wormwood</name>
    <dbReference type="NCBI Taxonomy" id="35608"/>
    <lineage>
        <taxon>Eukaryota</taxon>
        <taxon>Viridiplantae</taxon>
        <taxon>Streptophyta</taxon>
        <taxon>Embryophyta</taxon>
        <taxon>Tracheophyta</taxon>
        <taxon>Spermatophyta</taxon>
        <taxon>Magnoliopsida</taxon>
        <taxon>eudicotyledons</taxon>
        <taxon>Gunneridae</taxon>
        <taxon>Pentapetalae</taxon>
        <taxon>asterids</taxon>
        <taxon>campanulids</taxon>
        <taxon>Asterales</taxon>
        <taxon>Asteraceae</taxon>
        <taxon>Asteroideae</taxon>
        <taxon>Anthemideae</taxon>
        <taxon>Artemisiinae</taxon>
        <taxon>Artemisia</taxon>
    </lineage>
</organism>
<evidence type="ECO:0008006" key="3">
    <source>
        <dbReference type="Google" id="ProtNLM"/>
    </source>
</evidence>